<comment type="caution">
    <text evidence="3">The sequence shown here is derived from an EMBL/GenBank/DDBJ whole genome shotgun (WGS) entry which is preliminary data.</text>
</comment>
<reference evidence="4" key="1">
    <citation type="journal article" date="2019" name="Int. J. Syst. Evol. Microbiol.">
        <title>The Global Catalogue of Microorganisms (GCM) 10K type strain sequencing project: providing services to taxonomists for standard genome sequencing and annotation.</title>
        <authorList>
            <consortium name="The Broad Institute Genomics Platform"/>
            <consortium name="The Broad Institute Genome Sequencing Center for Infectious Disease"/>
            <person name="Wu L."/>
            <person name="Ma J."/>
        </authorList>
    </citation>
    <scope>NUCLEOTIDE SEQUENCE [LARGE SCALE GENOMIC DNA]</scope>
    <source>
        <strain evidence="4">CGMCC 4.7349</strain>
    </source>
</reference>
<gene>
    <name evidence="3" type="ORF">GCM10012286_35290</name>
</gene>
<evidence type="ECO:0000256" key="1">
    <source>
        <dbReference type="SAM" id="MobiDB-lite"/>
    </source>
</evidence>
<evidence type="ECO:0000313" key="3">
    <source>
        <dbReference type="EMBL" id="GGO45828.1"/>
    </source>
</evidence>
<feature type="transmembrane region" description="Helical" evidence="2">
    <location>
        <begin position="234"/>
        <end position="255"/>
    </location>
</feature>
<dbReference type="Proteomes" id="UP000656881">
    <property type="component" value="Unassembled WGS sequence"/>
</dbReference>
<dbReference type="EMBL" id="BMNG01000007">
    <property type="protein sequence ID" value="GGO45828.1"/>
    <property type="molecule type" value="Genomic_DNA"/>
</dbReference>
<evidence type="ECO:0000313" key="4">
    <source>
        <dbReference type="Proteomes" id="UP000656881"/>
    </source>
</evidence>
<keyword evidence="2" id="KW-0472">Membrane</keyword>
<feature type="region of interest" description="Disordered" evidence="1">
    <location>
        <begin position="183"/>
        <end position="223"/>
    </location>
</feature>
<sequence length="362" mass="37343">MTPESFSSRPAHSGTGELLDPTLLHWGTVDLGAPSHGPAEEPEAVSESPLPADWDGGDAIEELIHAAAISRPLDEVVHLVTLLEQSPNGLTMAASVLRVAAVTRSVDDVTRLVEELGPPNHAVDHMDDAIRSAAEQRPIPEVSRLVLLLHRPSHDPHSGAQAVQAAATTRSVEDLVQLIGRLGDDQHAEEEASRTASVPLTEKTDTTSPPAPSAPPAKLFPDTGRSHNTAPLVWLRRVAGVLLLLCAAAHFPTALADAPALGLAASFAVVAVCAAVGIALCVAESPAPAVLSTLVAGALTIGHLVEGRVDSQTLLYVLRPEGVPSPMPALSAAVAALAALVVVAATVARLRAAANRHGGVPR</sequence>
<feature type="transmembrane region" description="Helical" evidence="2">
    <location>
        <begin position="329"/>
        <end position="348"/>
    </location>
</feature>
<keyword evidence="2" id="KW-0812">Transmembrane</keyword>
<feature type="transmembrane region" description="Helical" evidence="2">
    <location>
        <begin position="289"/>
        <end position="309"/>
    </location>
</feature>
<organism evidence="3 4">
    <name type="scientific">Streptomyces lasiicapitis</name>
    <dbReference type="NCBI Taxonomy" id="1923961"/>
    <lineage>
        <taxon>Bacteria</taxon>
        <taxon>Bacillati</taxon>
        <taxon>Actinomycetota</taxon>
        <taxon>Actinomycetes</taxon>
        <taxon>Kitasatosporales</taxon>
        <taxon>Streptomycetaceae</taxon>
        <taxon>Streptomyces</taxon>
    </lineage>
</organism>
<keyword evidence="4" id="KW-1185">Reference proteome</keyword>
<protein>
    <submittedName>
        <fullName evidence="3">Uncharacterized protein</fullName>
    </submittedName>
</protein>
<feature type="transmembrane region" description="Helical" evidence="2">
    <location>
        <begin position="261"/>
        <end position="282"/>
    </location>
</feature>
<name>A0ABQ2M4I6_9ACTN</name>
<feature type="region of interest" description="Disordered" evidence="1">
    <location>
        <begin position="27"/>
        <end position="53"/>
    </location>
</feature>
<keyword evidence="2" id="KW-1133">Transmembrane helix</keyword>
<proteinExistence type="predicted"/>
<feature type="compositionally biased region" description="Basic and acidic residues" evidence="1">
    <location>
        <begin position="183"/>
        <end position="193"/>
    </location>
</feature>
<accession>A0ABQ2M4I6</accession>
<evidence type="ECO:0000256" key="2">
    <source>
        <dbReference type="SAM" id="Phobius"/>
    </source>
</evidence>